<organism evidence="1">
    <name type="scientific">hydrothermal vent metagenome</name>
    <dbReference type="NCBI Taxonomy" id="652676"/>
    <lineage>
        <taxon>unclassified sequences</taxon>
        <taxon>metagenomes</taxon>
        <taxon>ecological metagenomes</taxon>
    </lineage>
</organism>
<proteinExistence type="predicted"/>
<evidence type="ECO:0008006" key="2">
    <source>
        <dbReference type="Google" id="ProtNLM"/>
    </source>
</evidence>
<dbReference type="InterPro" id="IPR045584">
    <property type="entry name" value="Pilin-like"/>
</dbReference>
<dbReference type="AlphaFoldDB" id="A0A1W1BNY2"/>
<accession>A0A1W1BNY2</accession>
<name>A0A1W1BNY2_9ZZZZ</name>
<dbReference type="EMBL" id="FPHC01000037">
    <property type="protein sequence ID" value="SFV55234.1"/>
    <property type="molecule type" value="Genomic_DNA"/>
</dbReference>
<reference evidence="1" key="1">
    <citation type="submission" date="2016-10" db="EMBL/GenBank/DDBJ databases">
        <authorList>
            <person name="de Groot N.N."/>
        </authorList>
    </citation>
    <scope>NUCLEOTIDE SEQUENCE</scope>
</reference>
<dbReference type="SUPFAM" id="SSF54523">
    <property type="entry name" value="Pili subunits"/>
    <property type="match status" value="1"/>
</dbReference>
<dbReference type="Gene3D" id="3.30.700.10">
    <property type="entry name" value="Glycoprotein, Type 4 Pilin"/>
    <property type="match status" value="1"/>
</dbReference>
<gene>
    <name evidence="1" type="ORF">MNB_SV-6-1905</name>
</gene>
<dbReference type="Pfam" id="PF07963">
    <property type="entry name" value="N_methyl"/>
    <property type="match status" value="1"/>
</dbReference>
<evidence type="ECO:0000313" key="1">
    <source>
        <dbReference type="EMBL" id="SFV55234.1"/>
    </source>
</evidence>
<protein>
    <recommendedName>
        <fullName evidence="2">Prepilin-type N-terminal cleavage/methylation domain-containing protein</fullName>
    </recommendedName>
</protein>
<sequence>MRHMRKRGAFTMLELVFVIVILGIVASIGSELIARVYQGYILQRAQHRSSLKTELAVLQIANRLSQAIPGTVVRRLTKDGATENIGDPMLLDTTGSGYTVLQWVGADMDSFDSNSTPGWSGFCDVDASSDTSISTPGSKLSIANTIEKNLGRSGKFAIFFPYDMTAYFGSGTSDTITLDNNVSKIYEHYKLAWTSYALVIENNDLYLYYNFPPTVGANIGGTKSLIMEDITTFKFRGTEGAVRFKICKEERISSDFNISSCKEKVVF</sequence>
<dbReference type="InterPro" id="IPR012902">
    <property type="entry name" value="N_methyl_site"/>
</dbReference>
<dbReference type="NCBIfam" id="TIGR02532">
    <property type="entry name" value="IV_pilin_GFxxxE"/>
    <property type="match status" value="1"/>
</dbReference>